<evidence type="ECO:0000256" key="2">
    <source>
        <dbReference type="ARBA" id="ARBA00006058"/>
    </source>
</evidence>
<keyword evidence="4 7" id="KW-1133">Transmembrane helix</keyword>
<comment type="caution">
    <text evidence="9">The sequence shown here is derived from an EMBL/GenBank/DDBJ whole genome shotgun (WGS) entry which is preliminary data.</text>
</comment>
<dbReference type="PANTHER" id="PTHR22730">
    <property type="entry name" value="PROMININ PROM PROTEIN"/>
    <property type="match status" value="1"/>
</dbReference>
<evidence type="ECO:0000256" key="6">
    <source>
        <dbReference type="ARBA" id="ARBA00023180"/>
    </source>
</evidence>
<evidence type="ECO:0000313" key="9">
    <source>
        <dbReference type="EMBL" id="KAK2566074.1"/>
    </source>
</evidence>
<keyword evidence="5 7" id="KW-0472">Membrane</keyword>
<comment type="similarity">
    <text evidence="2">Belongs to the prominin family.</text>
</comment>
<feature type="transmembrane region" description="Helical" evidence="7">
    <location>
        <begin position="98"/>
        <end position="126"/>
    </location>
</feature>
<feature type="transmembrane region" description="Helical" evidence="7">
    <location>
        <begin position="344"/>
        <end position="369"/>
    </location>
</feature>
<protein>
    <submittedName>
        <fullName evidence="9">Prominin-1</fullName>
    </submittedName>
</protein>
<dbReference type="EMBL" id="JARQWQ010000018">
    <property type="protein sequence ID" value="KAK2566074.1"/>
    <property type="molecule type" value="Genomic_DNA"/>
</dbReference>
<organism evidence="9 10">
    <name type="scientific">Acropora cervicornis</name>
    <name type="common">Staghorn coral</name>
    <dbReference type="NCBI Taxonomy" id="6130"/>
    <lineage>
        <taxon>Eukaryota</taxon>
        <taxon>Metazoa</taxon>
        <taxon>Cnidaria</taxon>
        <taxon>Anthozoa</taxon>
        <taxon>Hexacorallia</taxon>
        <taxon>Scleractinia</taxon>
        <taxon>Astrocoeniina</taxon>
        <taxon>Acroporidae</taxon>
        <taxon>Acropora</taxon>
    </lineage>
</organism>
<keyword evidence="8" id="KW-0732">Signal</keyword>
<comment type="subcellular location">
    <subcellularLocation>
        <location evidence="1">Membrane</location>
        <topology evidence="1">Multi-pass membrane protein</topology>
    </subcellularLocation>
</comment>
<feature type="signal peptide" evidence="8">
    <location>
        <begin position="1"/>
        <end position="23"/>
    </location>
</feature>
<feature type="transmembrane region" description="Helical" evidence="7">
    <location>
        <begin position="299"/>
        <end position="323"/>
    </location>
</feature>
<accession>A0AAD9V9D5</accession>
<dbReference type="PANTHER" id="PTHR22730:SF1">
    <property type="entry name" value="PROMININ-LIKE PROTEIN"/>
    <property type="match status" value="1"/>
</dbReference>
<dbReference type="Proteomes" id="UP001249851">
    <property type="component" value="Unassembled WGS sequence"/>
</dbReference>
<reference evidence="9" key="1">
    <citation type="journal article" date="2023" name="G3 (Bethesda)">
        <title>Whole genome assembly and annotation of the endangered Caribbean coral Acropora cervicornis.</title>
        <authorList>
            <person name="Selwyn J.D."/>
            <person name="Vollmer S.V."/>
        </authorList>
    </citation>
    <scope>NUCLEOTIDE SEQUENCE</scope>
    <source>
        <strain evidence="9">K2</strain>
    </source>
</reference>
<reference evidence="9" key="2">
    <citation type="journal article" date="2023" name="Science">
        <title>Genomic signatures of disease resistance in endangered staghorn corals.</title>
        <authorList>
            <person name="Vollmer S.V."/>
            <person name="Selwyn J.D."/>
            <person name="Despard B.A."/>
            <person name="Roesel C.L."/>
        </authorList>
    </citation>
    <scope>NUCLEOTIDE SEQUENCE</scope>
    <source>
        <strain evidence="9">K2</strain>
    </source>
</reference>
<evidence type="ECO:0000256" key="1">
    <source>
        <dbReference type="ARBA" id="ARBA00004141"/>
    </source>
</evidence>
<sequence>MKIVHVISLGLFVLLQHAKWGACMNHSLGFPQGKPYNLHGNEEDKWSLSRLTNVADRIALLLREDPPYGIIGEALSKGLGTGGKSPTVSQLVDYEVPFIALASLSLLAALVIPVVGLIFCCCRFLGKCGGHVVDHGEIKRHPTKERIAYSIGIIICVQFDYVLLDEAIPGIVKLVNYLIGIQTLVPLFKELDSTIETLLVKIDDISTKLHEVKGNLTTAVDECRKNLKGASADKCDAIPSGDGLKTEANFRKVPNVTVEQQKIIDVAKINLTEEVIKGNESLHNIVDKVGNLTSNLTTVFVSIASLTLLVALLLLVAVILGVIGSRRQDTPGRRSGLADTSGRLMMGSAGLLFFSAFFVNVLTGMLFLVGSNVAVICDDIPDYKLLQKTIDDPNIMGEYVLSQLLFKNGTVPLTTSGILRACSKNHAPWEVFKLDNAFNLSELFQYKDVSINEWAQK</sequence>
<dbReference type="Pfam" id="PF05478">
    <property type="entry name" value="Prominin"/>
    <property type="match status" value="2"/>
</dbReference>
<proteinExistence type="inferred from homology"/>
<name>A0AAD9V9D5_ACRCE</name>
<evidence type="ECO:0000256" key="7">
    <source>
        <dbReference type="SAM" id="Phobius"/>
    </source>
</evidence>
<feature type="transmembrane region" description="Helical" evidence="7">
    <location>
        <begin position="147"/>
        <end position="164"/>
    </location>
</feature>
<dbReference type="InterPro" id="IPR008795">
    <property type="entry name" value="Prominin"/>
</dbReference>
<keyword evidence="10" id="KW-1185">Reference proteome</keyword>
<gene>
    <name evidence="9" type="ORF">P5673_010409</name>
</gene>
<dbReference type="GO" id="GO:0016020">
    <property type="term" value="C:membrane"/>
    <property type="evidence" value="ECO:0007669"/>
    <property type="project" value="UniProtKB-SubCell"/>
</dbReference>
<evidence type="ECO:0000256" key="4">
    <source>
        <dbReference type="ARBA" id="ARBA00022989"/>
    </source>
</evidence>
<keyword evidence="3 7" id="KW-0812">Transmembrane</keyword>
<keyword evidence="6" id="KW-0325">Glycoprotein</keyword>
<evidence type="ECO:0000256" key="5">
    <source>
        <dbReference type="ARBA" id="ARBA00023136"/>
    </source>
</evidence>
<evidence type="ECO:0000256" key="8">
    <source>
        <dbReference type="SAM" id="SignalP"/>
    </source>
</evidence>
<evidence type="ECO:0000256" key="3">
    <source>
        <dbReference type="ARBA" id="ARBA00022692"/>
    </source>
</evidence>
<feature type="chain" id="PRO_5041954358" evidence="8">
    <location>
        <begin position="24"/>
        <end position="457"/>
    </location>
</feature>
<dbReference type="AlphaFoldDB" id="A0AAD9V9D5"/>
<evidence type="ECO:0000313" key="10">
    <source>
        <dbReference type="Proteomes" id="UP001249851"/>
    </source>
</evidence>